<evidence type="ECO:0000256" key="3">
    <source>
        <dbReference type="PROSITE-ProRule" id="PRU00339"/>
    </source>
</evidence>
<gene>
    <name evidence="4" type="ORF">BANG_02018</name>
</gene>
<dbReference type="Proteomes" id="UP000005727">
    <property type="component" value="Unassembled WGS sequence"/>
</dbReference>
<feature type="repeat" description="TPR" evidence="3">
    <location>
        <begin position="138"/>
        <end position="171"/>
    </location>
</feature>
<dbReference type="RefSeq" id="WP_004687069.1">
    <property type="nucleotide sequence ID" value="NZ_AZBJ02000112.1"/>
</dbReference>
<feature type="repeat" description="TPR" evidence="3">
    <location>
        <begin position="206"/>
        <end position="239"/>
    </location>
</feature>
<sequence>MLQLAMRLKVMQLSETEVSGIEASGGAGRNGLIIAAALLALTVAGCQSTNSTLSTVDRAQGSSENISSLTSVIQSNPRDPEGYNVRGSAYGKAGRYKEAMRDFDQAYANRALVDRYMGDNNKAVQDYSRAIQLNPQYDAAYIGRGNVYRQAGHLDQALNDFNQAIALRTTDGRAYHNRGLIYQAKGLHKQAIEDFSKAISLNSTAPEPYNGRGISYVALGDYDNAFDDFNTAITLDQNVAESWANQALVYEHNGDKAKAANSYARAVQLDPKYKPAKDGLARTRG</sequence>
<evidence type="ECO:0000256" key="1">
    <source>
        <dbReference type="ARBA" id="ARBA00022737"/>
    </source>
</evidence>
<evidence type="ECO:0000256" key="2">
    <source>
        <dbReference type="ARBA" id="ARBA00022803"/>
    </source>
</evidence>
<protein>
    <submittedName>
        <fullName evidence="4">TPR repeat-containing protein</fullName>
    </submittedName>
</protein>
<dbReference type="PANTHER" id="PTHR44858:SF1">
    <property type="entry name" value="UDP-N-ACETYLGLUCOSAMINE--PEPTIDE N-ACETYLGLUCOSAMINYLTRANSFERASE SPINDLY-RELATED"/>
    <property type="match status" value="1"/>
</dbReference>
<keyword evidence="2 3" id="KW-0802">TPR repeat</keyword>
<reference evidence="4 5" key="1">
    <citation type="submission" date="2009-01" db="EMBL/GenBank/DDBJ databases">
        <title>The Genome Sequence of Brucella neotomae 5K33.</title>
        <authorList>
            <consortium name="The Broad Institute Genome Sequencing Platform"/>
            <person name="Ward D."/>
            <person name="Young S.K."/>
            <person name="Kodira C.D."/>
            <person name="Zeng Q."/>
            <person name="Koehrsen M."/>
            <person name="Alvarado L."/>
            <person name="Berlin A."/>
            <person name="Borenstein D."/>
            <person name="Chen Z."/>
            <person name="Engels R."/>
            <person name="Freedman E."/>
            <person name="Gellesch M."/>
            <person name="Goldberg J."/>
            <person name="Griggs A."/>
            <person name="Gujja S."/>
            <person name="Heiman D."/>
            <person name="Hepburn T."/>
            <person name="Howarth C."/>
            <person name="Jen D."/>
            <person name="Larson L."/>
            <person name="Lewis B."/>
            <person name="Mehta T."/>
            <person name="Park D."/>
            <person name="Pearson M."/>
            <person name="Roberts A."/>
            <person name="Saif S."/>
            <person name="Shea T."/>
            <person name="Shenoy N."/>
            <person name="Sisk P."/>
            <person name="Stolte C."/>
            <person name="Sykes S."/>
            <person name="Walk T."/>
            <person name="White J."/>
            <person name="Yandava C."/>
            <person name="Whatmore A.M."/>
            <person name="Perrett L.L."/>
            <person name="O'Callaghan D."/>
            <person name="Nusbaum C."/>
            <person name="Galagan J."/>
            <person name="Birren B."/>
        </authorList>
    </citation>
    <scope>NUCLEOTIDE SEQUENCE [LARGE SCALE GENOMIC DNA]</scope>
    <source>
        <strain evidence="4 5">5K33</strain>
    </source>
</reference>
<feature type="repeat" description="TPR" evidence="3">
    <location>
        <begin position="172"/>
        <end position="205"/>
    </location>
</feature>
<organism evidence="4 5">
    <name type="scientific">Brucella neotomae 5K33</name>
    <dbReference type="NCBI Taxonomy" id="520456"/>
    <lineage>
        <taxon>Bacteria</taxon>
        <taxon>Pseudomonadati</taxon>
        <taxon>Pseudomonadota</taxon>
        <taxon>Alphaproteobacteria</taxon>
        <taxon>Hyphomicrobiales</taxon>
        <taxon>Brucellaceae</taxon>
        <taxon>Brucella/Ochrobactrum group</taxon>
        <taxon>Brucella</taxon>
    </lineage>
</organism>
<proteinExistence type="predicted"/>
<dbReference type="InterPro" id="IPR019734">
    <property type="entry name" value="TPR_rpt"/>
</dbReference>
<feature type="repeat" description="TPR" evidence="3">
    <location>
        <begin position="240"/>
        <end position="273"/>
    </location>
</feature>
<name>A0A7U8PVQ2_BRUNE</name>
<dbReference type="Pfam" id="PF13432">
    <property type="entry name" value="TPR_16"/>
    <property type="match status" value="1"/>
</dbReference>
<evidence type="ECO:0000313" key="5">
    <source>
        <dbReference type="Proteomes" id="UP000005727"/>
    </source>
</evidence>
<dbReference type="Pfam" id="PF13181">
    <property type="entry name" value="TPR_8"/>
    <property type="match status" value="1"/>
</dbReference>
<accession>A0A7U8PVQ2</accession>
<dbReference type="PROSITE" id="PS50005">
    <property type="entry name" value="TPR"/>
    <property type="match status" value="5"/>
</dbReference>
<dbReference type="InterPro" id="IPR050498">
    <property type="entry name" value="Ycf3"/>
</dbReference>
<dbReference type="EMBL" id="EQ999575">
    <property type="protein sequence ID" value="EEY02286.1"/>
    <property type="molecule type" value="Genomic_DNA"/>
</dbReference>
<dbReference type="PANTHER" id="PTHR44858">
    <property type="entry name" value="TETRATRICOPEPTIDE REPEAT PROTEIN 6"/>
    <property type="match status" value="1"/>
</dbReference>
<dbReference type="Pfam" id="PF13414">
    <property type="entry name" value="TPR_11"/>
    <property type="match status" value="1"/>
</dbReference>
<dbReference type="InterPro" id="IPR011990">
    <property type="entry name" value="TPR-like_helical_dom_sf"/>
</dbReference>
<evidence type="ECO:0000313" key="4">
    <source>
        <dbReference type="EMBL" id="EEY02286.1"/>
    </source>
</evidence>
<keyword evidence="5" id="KW-1185">Reference proteome</keyword>
<feature type="repeat" description="TPR" evidence="3">
    <location>
        <begin position="104"/>
        <end position="137"/>
    </location>
</feature>
<dbReference type="SMART" id="SM00028">
    <property type="entry name" value="TPR"/>
    <property type="match status" value="5"/>
</dbReference>
<dbReference type="AlphaFoldDB" id="A0A7U8PVQ2"/>
<dbReference type="SUPFAM" id="SSF48452">
    <property type="entry name" value="TPR-like"/>
    <property type="match status" value="1"/>
</dbReference>
<keyword evidence="1" id="KW-0677">Repeat</keyword>
<dbReference type="Gene3D" id="1.25.40.10">
    <property type="entry name" value="Tetratricopeptide repeat domain"/>
    <property type="match status" value="3"/>
</dbReference>